<name>A0ABP0VB84_9BRYO</name>
<reference evidence="1" key="1">
    <citation type="submission" date="2024-02" db="EMBL/GenBank/DDBJ databases">
        <authorList>
            <consortium name="ELIXIR-Norway"/>
            <consortium name="Elixir Norway"/>
        </authorList>
    </citation>
    <scope>NUCLEOTIDE SEQUENCE</scope>
</reference>
<comment type="caution">
    <text evidence="1">The sequence shown here is derived from an EMBL/GenBank/DDBJ whole genome shotgun (WGS) entry which is preliminary data.</text>
</comment>
<dbReference type="EMBL" id="CAXAQS010000245">
    <property type="protein sequence ID" value="CAK9250782.1"/>
    <property type="molecule type" value="Genomic_DNA"/>
</dbReference>
<accession>A0ABP0VB84</accession>
<proteinExistence type="predicted"/>
<evidence type="ECO:0000313" key="2">
    <source>
        <dbReference type="Proteomes" id="UP001497444"/>
    </source>
</evidence>
<evidence type="ECO:0000313" key="1">
    <source>
        <dbReference type="EMBL" id="CAK9250782.1"/>
    </source>
</evidence>
<sequence>MAGTKQIMNFILNFGPQHPTARVRHKVVDDESTYPMSLAMSCLFLGTGGMWRQLLHHKHRTKGSLLGSSSEANCLGERTKVVKLASLSTLEVLIEMNKGISILYCG</sequence>
<protein>
    <submittedName>
        <fullName evidence="1">Uncharacterized protein</fullName>
    </submittedName>
</protein>
<dbReference type="Proteomes" id="UP001497444">
    <property type="component" value="Unassembled WGS sequence"/>
</dbReference>
<keyword evidence="2" id="KW-1185">Reference proteome</keyword>
<gene>
    <name evidence="1" type="ORF">CSSPJE1EN1_LOCUS26160</name>
</gene>
<organism evidence="1 2">
    <name type="scientific">Sphagnum jensenii</name>
    <dbReference type="NCBI Taxonomy" id="128206"/>
    <lineage>
        <taxon>Eukaryota</taxon>
        <taxon>Viridiplantae</taxon>
        <taxon>Streptophyta</taxon>
        <taxon>Embryophyta</taxon>
        <taxon>Bryophyta</taxon>
        <taxon>Sphagnophytina</taxon>
        <taxon>Sphagnopsida</taxon>
        <taxon>Sphagnales</taxon>
        <taxon>Sphagnaceae</taxon>
        <taxon>Sphagnum</taxon>
    </lineage>
</organism>